<accession>A0ABW3KD81</accession>
<dbReference type="RefSeq" id="WP_379557003.1">
    <property type="nucleotide sequence ID" value="NZ_JBHTJS010000006.1"/>
</dbReference>
<dbReference type="InterPro" id="IPR022025">
    <property type="entry name" value="Amidoligase_2"/>
</dbReference>
<organism evidence="1 2">
    <name type="scientific">Oceanisphaera ostreae</name>
    <dbReference type="NCBI Taxonomy" id="914151"/>
    <lineage>
        <taxon>Bacteria</taxon>
        <taxon>Pseudomonadati</taxon>
        <taxon>Pseudomonadota</taxon>
        <taxon>Gammaproteobacteria</taxon>
        <taxon>Aeromonadales</taxon>
        <taxon>Aeromonadaceae</taxon>
        <taxon>Oceanisphaera</taxon>
    </lineage>
</organism>
<dbReference type="EMBL" id="JBHTJS010000006">
    <property type="protein sequence ID" value="MFD1007079.1"/>
    <property type="molecule type" value="Genomic_DNA"/>
</dbReference>
<name>A0ABW3KD81_9GAMM</name>
<gene>
    <name evidence="1" type="ORF">ACFQ1C_02765</name>
</gene>
<comment type="caution">
    <text evidence="1">The sequence shown here is derived from an EMBL/GenBank/DDBJ whole genome shotgun (WGS) entry which is preliminary data.</text>
</comment>
<protein>
    <submittedName>
        <fullName evidence="1">Amidoligase family protein</fullName>
    </submittedName>
</protein>
<dbReference type="Pfam" id="PF12224">
    <property type="entry name" value="Amidoligase_2"/>
    <property type="match status" value="1"/>
</dbReference>
<reference evidence="2" key="1">
    <citation type="journal article" date="2019" name="Int. J. Syst. Evol. Microbiol.">
        <title>The Global Catalogue of Microorganisms (GCM) 10K type strain sequencing project: providing services to taxonomists for standard genome sequencing and annotation.</title>
        <authorList>
            <consortium name="The Broad Institute Genomics Platform"/>
            <consortium name="The Broad Institute Genome Sequencing Center for Infectious Disease"/>
            <person name="Wu L."/>
            <person name="Ma J."/>
        </authorList>
    </citation>
    <scope>NUCLEOTIDE SEQUENCE [LARGE SCALE GENOMIC DNA]</scope>
    <source>
        <strain evidence="2">CCUG 60525</strain>
    </source>
</reference>
<evidence type="ECO:0000313" key="2">
    <source>
        <dbReference type="Proteomes" id="UP001597048"/>
    </source>
</evidence>
<evidence type="ECO:0000313" key="1">
    <source>
        <dbReference type="EMBL" id="MFD1007079.1"/>
    </source>
</evidence>
<proteinExistence type="predicted"/>
<sequence>MPLSLPEYTLTVEGSERRVGVELELNGLPLSVLVELVADQLNGSLQPQSEYEINIATPLGTFRAELDFDYLKRLAREQRQQPPGELELAATELLGNLAFQLVPLELVSPPLPLSQLDALTPLFKRLRLAGAKGTRHALHYAFGLHLNPELPDNDSHTLLRYFKAYLCLHDWLDAHEDIVAARKVSPYIRAFSKEYSRLVIAPQYWPSLPAFSTDYLKFNPSRNRSLDLLPLLAWHDEALVQSVVQDPKVNKRPTLHYRLPNSDIDNPRWSLNHAWQGWLQVEALANDEQKLAQVCRHYAKHLDHITLDFLDPWKHKVTQWLR</sequence>
<keyword evidence="2" id="KW-1185">Reference proteome</keyword>
<dbReference type="Proteomes" id="UP001597048">
    <property type="component" value="Unassembled WGS sequence"/>
</dbReference>